<comment type="caution">
    <text evidence="6">The sequence shown here is derived from an EMBL/GenBank/DDBJ whole genome shotgun (WGS) entry which is preliminary data.</text>
</comment>
<evidence type="ECO:0000256" key="4">
    <source>
        <dbReference type="ARBA" id="ARBA00023136"/>
    </source>
</evidence>
<proteinExistence type="predicted"/>
<dbReference type="EMBL" id="WNHB01000009">
    <property type="protein sequence ID" value="MTT31808.1"/>
    <property type="molecule type" value="Genomic_DNA"/>
</dbReference>
<dbReference type="OrthoDB" id="2454358at2"/>
<evidence type="ECO:0000313" key="6">
    <source>
        <dbReference type="EMBL" id="MTT31808.1"/>
    </source>
</evidence>
<dbReference type="Proteomes" id="UP000440978">
    <property type="component" value="Unassembled WGS sequence"/>
</dbReference>
<keyword evidence="7" id="KW-1185">Reference proteome</keyword>
<dbReference type="RefSeq" id="WP_155218212.1">
    <property type="nucleotide sequence ID" value="NZ_WNHB01000009.1"/>
</dbReference>
<evidence type="ECO:0000256" key="2">
    <source>
        <dbReference type="ARBA" id="ARBA00022692"/>
    </source>
</evidence>
<sequence length="121" mass="13177">MTYLSIFLQIILGIMFTFLGFSALAGAKKALENFDHLKLPNWFRYLTGLVQLIGALSMIVGIWIPVLAAFGGLWLLITMIVAAALHFRVKQPLSSTVPAIVVGILSLIVFLIIVEVPGTAH</sequence>
<keyword evidence="4 5" id="KW-0472">Membrane</keyword>
<feature type="transmembrane region" description="Helical" evidence="5">
    <location>
        <begin position="6"/>
        <end position="25"/>
    </location>
</feature>
<evidence type="ECO:0000313" key="7">
    <source>
        <dbReference type="Proteomes" id="UP000440978"/>
    </source>
</evidence>
<keyword evidence="2 5" id="KW-0812">Transmembrane</keyword>
<keyword evidence="3 5" id="KW-1133">Transmembrane helix</keyword>
<dbReference type="GO" id="GO:0016020">
    <property type="term" value="C:membrane"/>
    <property type="evidence" value="ECO:0007669"/>
    <property type="project" value="UniProtKB-SubCell"/>
</dbReference>
<evidence type="ECO:0000256" key="5">
    <source>
        <dbReference type="SAM" id="Phobius"/>
    </source>
</evidence>
<reference evidence="6 7" key="1">
    <citation type="submission" date="2019-11" db="EMBL/GenBank/DDBJ databases">
        <title>Terrilactibacillus tamarindus sp. nov. BCM23-1 isolated from bark of Tamarindus indica.</title>
        <authorList>
            <person name="Kingkaew E."/>
            <person name="Tanasupawat S."/>
        </authorList>
    </citation>
    <scope>NUCLEOTIDE SEQUENCE [LARGE SCALE GENOMIC DNA]</scope>
    <source>
        <strain evidence="6 7">BCM23-1</strain>
    </source>
</reference>
<feature type="transmembrane region" description="Helical" evidence="5">
    <location>
        <begin position="70"/>
        <end position="89"/>
    </location>
</feature>
<comment type="subcellular location">
    <subcellularLocation>
        <location evidence="1">Membrane</location>
        <topology evidence="1">Multi-pass membrane protein</topology>
    </subcellularLocation>
</comment>
<accession>A0A6N8CQ65</accession>
<dbReference type="AlphaFoldDB" id="A0A6N8CQ65"/>
<protein>
    <submittedName>
        <fullName evidence="6">DoxX family membrane protein</fullName>
    </submittedName>
</protein>
<feature type="transmembrane region" description="Helical" evidence="5">
    <location>
        <begin position="96"/>
        <end position="114"/>
    </location>
</feature>
<evidence type="ECO:0000256" key="1">
    <source>
        <dbReference type="ARBA" id="ARBA00004141"/>
    </source>
</evidence>
<evidence type="ECO:0000256" key="3">
    <source>
        <dbReference type="ARBA" id="ARBA00022989"/>
    </source>
</evidence>
<feature type="transmembrane region" description="Helical" evidence="5">
    <location>
        <begin position="45"/>
        <end position="64"/>
    </location>
</feature>
<dbReference type="InterPro" id="IPR032808">
    <property type="entry name" value="DoxX"/>
</dbReference>
<gene>
    <name evidence="6" type="ORF">GMB86_07265</name>
</gene>
<name>A0A6N8CQ65_9BACI</name>
<dbReference type="Pfam" id="PF13564">
    <property type="entry name" value="DoxX_2"/>
    <property type="match status" value="1"/>
</dbReference>
<organism evidence="6 7">
    <name type="scientific">Terrilactibacillus tamarindi</name>
    <dbReference type="NCBI Taxonomy" id="2599694"/>
    <lineage>
        <taxon>Bacteria</taxon>
        <taxon>Bacillati</taxon>
        <taxon>Bacillota</taxon>
        <taxon>Bacilli</taxon>
        <taxon>Bacillales</taxon>
        <taxon>Bacillaceae</taxon>
        <taxon>Terrilactibacillus</taxon>
    </lineage>
</organism>